<sequence>MRLLSIDTSTRGCSVAVHENGVLLAGYDLYTDKSSSAMLTTLMKNAVEHAGFALHDLDAVVVAKGPGSYTGLRVGASTAKGLCYALDKPLIAINTLEAMAHQVIPFFSGETLFCPMIDARRMEVYAAVFSSDGSVVQETKAIIMDEHSFGDLLKDRRVVFFGDGAAKCKALLADDSNAIFLNEEIRPSARTVGSLAFKSFTENNFEDLATFEPYYLKDFMSPPSRKAALTV</sequence>
<dbReference type="Proteomes" id="UP000294850">
    <property type="component" value="Unassembled WGS sequence"/>
</dbReference>
<proteinExistence type="predicted"/>
<accession>A0A4R5DP12</accession>
<dbReference type="PANTHER" id="PTHR11735">
    <property type="entry name" value="TRNA N6-ADENOSINE THREONYLCARBAMOYLTRANSFERASE"/>
    <property type="match status" value="1"/>
</dbReference>
<protein>
    <submittedName>
        <fullName evidence="2">tRNA (Adenosine(37)-N6)-threonylcarbamoyltransferase complex dimerization subunit type 1 TsaB</fullName>
    </submittedName>
</protein>
<dbReference type="OrthoDB" id="9784166at2"/>
<dbReference type="SUPFAM" id="SSF53067">
    <property type="entry name" value="Actin-like ATPase domain"/>
    <property type="match status" value="2"/>
</dbReference>
<organism evidence="2 3">
    <name type="scientific">Dyadobacter psychrotolerans</name>
    <dbReference type="NCBI Taxonomy" id="2541721"/>
    <lineage>
        <taxon>Bacteria</taxon>
        <taxon>Pseudomonadati</taxon>
        <taxon>Bacteroidota</taxon>
        <taxon>Cytophagia</taxon>
        <taxon>Cytophagales</taxon>
        <taxon>Spirosomataceae</taxon>
        <taxon>Dyadobacter</taxon>
    </lineage>
</organism>
<dbReference type="Pfam" id="PF00814">
    <property type="entry name" value="TsaD"/>
    <property type="match status" value="1"/>
</dbReference>
<dbReference type="RefSeq" id="WP_131959779.1">
    <property type="nucleotide sequence ID" value="NZ_SMFL01000006.1"/>
</dbReference>
<dbReference type="EMBL" id="SMFL01000006">
    <property type="protein sequence ID" value="TDE13904.1"/>
    <property type="molecule type" value="Genomic_DNA"/>
</dbReference>
<evidence type="ECO:0000313" key="2">
    <source>
        <dbReference type="EMBL" id="TDE13904.1"/>
    </source>
</evidence>
<dbReference type="InterPro" id="IPR043129">
    <property type="entry name" value="ATPase_NBD"/>
</dbReference>
<reference evidence="2 3" key="1">
    <citation type="submission" date="2019-03" db="EMBL/GenBank/DDBJ databases">
        <title>Dyadobacter AR-3-6 sp. nov., isolated from arctic soil.</title>
        <authorList>
            <person name="Chaudhary D.K."/>
        </authorList>
    </citation>
    <scope>NUCLEOTIDE SEQUENCE [LARGE SCALE GENOMIC DNA]</scope>
    <source>
        <strain evidence="2 3">AR-3-6</strain>
    </source>
</reference>
<dbReference type="GO" id="GO:0005829">
    <property type="term" value="C:cytosol"/>
    <property type="evidence" value="ECO:0007669"/>
    <property type="project" value="TreeGrafter"/>
</dbReference>
<feature type="domain" description="Gcp-like" evidence="1">
    <location>
        <begin position="33"/>
        <end position="143"/>
    </location>
</feature>
<evidence type="ECO:0000259" key="1">
    <source>
        <dbReference type="Pfam" id="PF00814"/>
    </source>
</evidence>
<dbReference type="CDD" id="cd24032">
    <property type="entry name" value="ASKHA_NBD_TsaB"/>
    <property type="match status" value="1"/>
</dbReference>
<dbReference type="NCBIfam" id="TIGR03725">
    <property type="entry name" value="T6A_YeaZ"/>
    <property type="match status" value="1"/>
</dbReference>
<dbReference type="InterPro" id="IPR022496">
    <property type="entry name" value="T6A_TsaB"/>
</dbReference>
<dbReference type="PANTHER" id="PTHR11735:SF11">
    <property type="entry name" value="TRNA THREONYLCARBAMOYLADENOSINE BIOSYNTHESIS PROTEIN TSAB"/>
    <property type="match status" value="1"/>
</dbReference>
<gene>
    <name evidence="2" type="primary">tsaB</name>
    <name evidence="2" type="ORF">E0F88_18655</name>
</gene>
<dbReference type="InterPro" id="IPR000905">
    <property type="entry name" value="Gcp-like_dom"/>
</dbReference>
<dbReference type="GO" id="GO:0016740">
    <property type="term" value="F:transferase activity"/>
    <property type="evidence" value="ECO:0007669"/>
    <property type="project" value="UniProtKB-KW"/>
</dbReference>
<evidence type="ECO:0000313" key="3">
    <source>
        <dbReference type="Proteomes" id="UP000294850"/>
    </source>
</evidence>
<comment type="caution">
    <text evidence="2">The sequence shown here is derived from an EMBL/GenBank/DDBJ whole genome shotgun (WGS) entry which is preliminary data.</text>
</comment>
<dbReference type="GO" id="GO:0002949">
    <property type="term" value="P:tRNA threonylcarbamoyladenosine modification"/>
    <property type="evidence" value="ECO:0007669"/>
    <property type="project" value="InterPro"/>
</dbReference>
<name>A0A4R5DP12_9BACT</name>
<keyword evidence="2" id="KW-0808">Transferase</keyword>
<keyword evidence="3" id="KW-1185">Reference proteome</keyword>
<dbReference type="Gene3D" id="3.30.420.40">
    <property type="match status" value="2"/>
</dbReference>
<dbReference type="AlphaFoldDB" id="A0A4R5DP12"/>